<protein>
    <submittedName>
        <fullName evidence="2">Uncharacterized protein</fullName>
    </submittedName>
</protein>
<keyword evidence="3" id="KW-1185">Reference proteome</keyword>
<evidence type="ECO:0000256" key="1">
    <source>
        <dbReference type="SAM" id="Phobius"/>
    </source>
</evidence>
<organism evidence="2 3">
    <name type="scientific">Acorus calamus</name>
    <name type="common">Sweet flag</name>
    <dbReference type="NCBI Taxonomy" id="4465"/>
    <lineage>
        <taxon>Eukaryota</taxon>
        <taxon>Viridiplantae</taxon>
        <taxon>Streptophyta</taxon>
        <taxon>Embryophyta</taxon>
        <taxon>Tracheophyta</taxon>
        <taxon>Spermatophyta</taxon>
        <taxon>Magnoliopsida</taxon>
        <taxon>Liliopsida</taxon>
        <taxon>Acoraceae</taxon>
        <taxon>Acorus</taxon>
    </lineage>
</organism>
<dbReference type="Proteomes" id="UP001180020">
    <property type="component" value="Unassembled WGS sequence"/>
</dbReference>
<keyword evidence="1" id="KW-0472">Membrane</keyword>
<name>A0AAV9F374_ACOCL</name>
<feature type="transmembrane region" description="Helical" evidence="1">
    <location>
        <begin position="211"/>
        <end position="228"/>
    </location>
</feature>
<dbReference type="AlphaFoldDB" id="A0AAV9F374"/>
<keyword evidence="1" id="KW-1133">Transmembrane helix</keyword>
<accession>A0AAV9F374</accession>
<keyword evidence="1" id="KW-0812">Transmembrane</keyword>
<comment type="caution">
    <text evidence="2">The sequence shown here is derived from an EMBL/GenBank/DDBJ whole genome shotgun (WGS) entry which is preliminary data.</text>
</comment>
<evidence type="ECO:0000313" key="3">
    <source>
        <dbReference type="Proteomes" id="UP001180020"/>
    </source>
</evidence>
<sequence>MGFKSMETFEAVMKGFPLEAEERCLSRAVSSLHPSVSKSRLVVARRTCPCRHHTRPHSLSRAAPSAQPIRAAPVALAHLSSPRSCPRAIPANPGKSRAFRVYGVPRPRIRTARPAHSSELVRSLGSSCPAHRPASVCPTRIRSRSRIRQPAIRPARPFGHHPTRPALFFMCLFPGSLRLRSDSKSNHSGTHFVQFFILYASVYVFSHSLLIFVSFNIIVSFLSWIFFFL</sequence>
<proteinExistence type="predicted"/>
<evidence type="ECO:0000313" key="2">
    <source>
        <dbReference type="EMBL" id="KAK1320216.1"/>
    </source>
</evidence>
<gene>
    <name evidence="2" type="ORF">QJS10_CPA03g01332</name>
</gene>
<dbReference type="EMBL" id="JAUJYO010000003">
    <property type="protein sequence ID" value="KAK1320216.1"/>
    <property type="molecule type" value="Genomic_DNA"/>
</dbReference>
<reference evidence="2" key="1">
    <citation type="journal article" date="2023" name="Nat. Commun.">
        <title>Diploid and tetraploid genomes of Acorus and the evolution of monocots.</title>
        <authorList>
            <person name="Ma L."/>
            <person name="Liu K.W."/>
            <person name="Li Z."/>
            <person name="Hsiao Y.Y."/>
            <person name="Qi Y."/>
            <person name="Fu T."/>
            <person name="Tang G.D."/>
            <person name="Zhang D."/>
            <person name="Sun W.H."/>
            <person name="Liu D.K."/>
            <person name="Li Y."/>
            <person name="Chen G.Z."/>
            <person name="Liu X.D."/>
            <person name="Liao X.Y."/>
            <person name="Jiang Y.T."/>
            <person name="Yu X."/>
            <person name="Hao Y."/>
            <person name="Huang J."/>
            <person name="Zhao X.W."/>
            <person name="Ke S."/>
            <person name="Chen Y.Y."/>
            <person name="Wu W.L."/>
            <person name="Hsu J.L."/>
            <person name="Lin Y.F."/>
            <person name="Huang M.D."/>
            <person name="Li C.Y."/>
            <person name="Huang L."/>
            <person name="Wang Z.W."/>
            <person name="Zhao X."/>
            <person name="Zhong W.Y."/>
            <person name="Peng D.H."/>
            <person name="Ahmad S."/>
            <person name="Lan S."/>
            <person name="Zhang J.S."/>
            <person name="Tsai W.C."/>
            <person name="Van de Peer Y."/>
            <person name="Liu Z.J."/>
        </authorList>
    </citation>
    <scope>NUCLEOTIDE SEQUENCE</scope>
    <source>
        <strain evidence="2">CP</strain>
    </source>
</reference>
<reference evidence="2" key="2">
    <citation type="submission" date="2023-06" db="EMBL/GenBank/DDBJ databases">
        <authorList>
            <person name="Ma L."/>
            <person name="Liu K.-W."/>
            <person name="Li Z."/>
            <person name="Hsiao Y.-Y."/>
            <person name="Qi Y."/>
            <person name="Fu T."/>
            <person name="Tang G."/>
            <person name="Zhang D."/>
            <person name="Sun W.-H."/>
            <person name="Liu D.-K."/>
            <person name="Li Y."/>
            <person name="Chen G.-Z."/>
            <person name="Liu X.-D."/>
            <person name="Liao X.-Y."/>
            <person name="Jiang Y.-T."/>
            <person name="Yu X."/>
            <person name="Hao Y."/>
            <person name="Huang J."/>
            <person name="Zhao X.-W."/>
            <person name="Ke S."/>
            <person name="Chen Y.-Y."/>
            <person name="Wu W.-L."/>
            <person name="Hsu J.-L."/>
            <person name="Lin Y.-F."/>
            <person name="Huang M.-D."/>
            <person name="Li C.-Y."/>
            <person name="Huang L."/>
            <person name="Wang Z.-W."/>
            <person name="Zhao X."/>
            <person name="Zhong W.-Y."/>
            <person name="Peng D.-H."/>
            <person name="Ahmad S."/>
            <person name="Lan S."/>
            <person name="Zhang J.-S."/>
            <person name="Tsai W.-C."/>
            <person name="Van De Peer Y."/>
            <person name="Liu Z.-J."/>
        </authorList>
    </citation>
    <scope>NUCLEOTIDE SEQUENCE</scope>
    <source>
        <strain evidence="2">CP</strain>
        <tissue evidence="2">Leaves</tissue>
    </source>
</reference>